<dbReference type="AlphaFoldDB" id="A0A977NMQ3"/>
<dbReference type="RefSeq" id="WP_144239489.1">
    <property type="nucleotide sequence ID" value="NZ_CP103305.1"/>
</dbReference>
<dbReference type="EMBL" id="CP103305">
    <property type="protein sequence ID" value="UVS70053.1"/>
    <property type="molecule type" value="Genomic_DNA"/>
</dbReference>
<organism evidence="1">
    <name type="scientific">Nitrososphaera viennensis</name>
    <dbReference type="NCBI Taxonomy" id="1034015"/>
    <lineage>
        <taxon>Archaea</taxon>
        <taxon>Nitrososphaerota</taxon>
        <taxon>Nitrososphaeria</taxon>
        <taxon>Nitrososphaerales</taxon>
        <taxon>Nitrososphaeraceae</taxon>
        <taxon>Nitrososphaera</taxon>
    </lineage>
</organism>
<protein>
    <submittedName>
        <fullName evidence="1">Uncharacterized protein</fullName>
    </submittedName>
</protein>
<sequence length="269" mass="30529">MYDDEDAREQRTRKPRKEVLDDAADAFAAVFGQSAKTRISILRVLRRSINPLRYKDLLNSVRSELGGGEMLSEQNFNYHIKDLKKFGVVDQDITSKYIITTLGALLLSAYEQVRSRTGGDSVKDKPGFVGELNVIMQSSQFDAAALGEELIRQQLFMPVPSADGSVALKWRDDDESIDSEIELHQDGTIYVKVIVYEKLAQIAGYQSEDLDKASPWYDTVISLAKAMYYYVSRAARRLWPDVHDEITIEDSYPINRFLPTAKRSVEESE</sequence>
<accession>A0A977NMQ3</accession>
<gene>
    <name evidence="1" type="ORF">NWT39_04515</name>
</gene>
<reference evidence="1" key="1">
    <citation type="submission" date="2022-08" db="EMBL/GenBank/DDBJ databases">
        <title>Dynamic responses of ammonia-oxidizing microbial communities induced by reactive oxygen species (ROS) in fluctuating redox aquifers.</title>
        <authorList>
            <person name="Wang P."/>
            <person name="Wang H."/>
        </authorList>
    </citation>
    <scope>NUCLEOTIDE SEQUENCE</scope>
    <source>
        <strain evidence="1">PLX03</strain>
    </source>
</reference>
<evidence type="ECO:0000313" key="1">
    <source>
        <dbReference type="EMBL" id="UVS70053.1"/>
    </source>
</evidence>
<dbReference type="Proteomes" id="UP001059771">
    <property type="component" value="Chromosome"/>
</dbReference>
<name>A0A977NMQ3_9ARCH</name>
<proteinExistence type="predicted"/>
<dbReference type="GeneID" id="74946174"/>